<proteinExistence type="predicted"/>
<accession>A0A427XSZ1</accession>
<dbReference type="Proteomes" id="UP000279236">
    <property type="component" value="Unassembled WGS sequence"/>
</dbReference>
<dbReference type="RefSeq" id="XP_028476390.1">
    <property type="nucleotide sequence ID" value="XM_028623457.1"/>
</dbReference>
<gene>
    <name evidence="1" type="ORF">EHS24_008132</name>
</gene>
<dbReference type="AlphaFoldDB" id="A0A427XSZ1"/>
<evidence type="ECO:0000313" key="1">
    <source>
        <dbReference type="EMBL" id="RSH81935.1"/>
    </source>
</evidence>
<organism evidence="1 2">
    <name type="scientific">Apiotrichum porosum</name>
    <dbReference type="NCBI Taxonomy" id="105984"/>
    <lineage>
        <taxon>Eukaryota</taxon>
        <taxon>Fungi</taxon>
        <taxon>Dikarya</taxon>
        <taxon>Basidiomycota</taxon>
        <taxon>Agaricomycotina</taxon>
        <taxon>Tremellomycetes</taxon>
        <taxon>Trichosporonales</taxon>
        <taxon>Trichosporonaceae</taxon>
        <taxon>Apiotrichum</taxon>
    </lineage>
</organism>
<dbReference type="GeneID" id="39592675"/>
<keyword evidence="2" id="KW-1185">Reference proteome</keyword>
<reference evidence="1 2" key="1">
    <citation type="submission" date="2018-11" db="EMBL/GenBank/DDBJ databases">
        <title>Genome sequence of Apiotrichum porosum DSM 27194.</title>
        <authorList>
            <person name="Aliyu H."/>
            <person name="Gorte O."/>
            <person name="Ochsenreither K."/>
        </authorList>
    </citation>
    <scope>NUCLEOTIDE SEQUENCE [LARGE SCALE GENOMIC DNA]</scope>
    <source>
        <strain evidence="1 2">DSM 27194</strain>
    </source>
</reference>
<dbReference type="EMBL" id="RSCE01000006">
    <property type="protein sequence ID" value="RSH81935.1"/>
    <property type="molecule type" value="Genomic_DNA"/>
</dbReference>
<sequence length="56" mass="5625">MFTTPMLAPALALMLTADPGRDPESELPSPSSCTRAVHASAPWAAAAYPAAAALGT</sequence>
<evidence type="ECO:0000313" key="2">
    <source>
        <dbReference type="Proteomes" id="UP000279236"/>
    </source>
</evidence>
<name>A0A427XSZ1_9TREE</name>
<comment type="caution">
    <text evidence="1">The sequence shown here is derived from an EMBL/GenBank/DDBJ whole genome shotgun (WGS) entry which is preliminary data.</text>
</comment>
<protein>
    <submittedName>
        <fullName evidence="1">Uncharacterized protein</fullName>
    </submittedName>
</protein>